<dbReference type="SUPFAM" id="SSF52540">
    <property type="entry name" value="P-loop containing nucleoside triphosphate hydrolases"/>
    <property type="match status" value="1"/>
</dbReference>
<proteinExistence type="predicted"/>
<keyword evidence="5" id="KW-0539">Nucleus</keyword>
<dbReference type="InterPro" id="IPR041388">
    <property type="entry name" value="FHA_2"/>
</dbReference>
<dbReference type="SUPFAM" id="SSF49879">
    <property type="entry name" value="SMAD/FHA domain"/>
    <property type="match status" value="1"/>
</dbReference>
<feature type="compositionally biased region" description="Basic and acidic residues" evidence="6">
    <location>
        <begin position="134"/>
        <end position="160"/>
    </location>
</feature>
<dbReference type="NCBIfam" id="TIGR01662">
    <property type="entry name" value="HAD-SF-IIIA"/>
    <property type="match status" value="1"/>
</dbReference>
<dbReference type="SUPFAM" id="SSF56784">
    <property type="entry name" value="HAD-like"/>
    <property type="match status" value="1"/>
</dbReference>
<dbReference type="FunFam" id="3.40.50.1000:FF:000078">
    <property type="entry name" value="Bifunctional polynucleotide phosphatase/kinase"/>
    <property type="match status" value="1"/>
</dbReference>
<dbReference type="Pfam" id="PF08645">
    <property type="entry name" value="PNK3P"/>
    <property type="match status" value="1"/>
</dbReference>
<keyword evidence="3" id="KW-0378">Hydrolase</keyword>
<reference evidence="8" key="1">
    <citation type="submission" date="2021-05" db="EMBL/GenBank/DDBJ databases">
        <authorList>
            <person name="Alioto T."/>
            <person name="Alioto T."/>
            <person name="Gomez Garrido J."/>
        </authorList>
    </citation>
    <scope>NUCLEOTIDE SEQUENCE</scope>
</reference>
<comment type="subcellular location">
    <subcellularLocation>
        <location evidence="1">Nucleus</location>
    </subcellularLocation>
</comment>
<dbReference type="InterPro" id="IPR006550">
    <property type="entry name" value="PNKP"/>
</dbReference>
<dbReference type="GO" id="GO:0046404">
    <property type="term" value="F:ATP-dependent polydeoxyribonucleotide 5'-hydroxyl-kinase activity"/>
    <property type="evidence" value="ECO:0007669"/>
    <property type="project" value="InterPro"/>
</dbReference>
<feature type="compositionally biased region" description="Basic and acidic residues" evidence="6">
    <location>
        <begin position="166"/>
        <end position="190"/>
    </location>
</feature>
<organism evidence="8">
    <name type="scientific">Culex pipiens</name>
    <name type="common">House mosquito</name>
    <dbReference type="NCBI Taxonomy" id="7175"/>
    <lineage>
        <taxon>Eukaryota</taxon>
        <taxon>Metazoa</taxon>
        <taxon>Ecdysozoa</taxon>
        <taxon>Arthropoda</taxon>
        <taxon>Hexapoda</taxon>
        <taxon>Insecta</taxon>
        <taxon>Pterygota</taxon>
        <taxon>Neoptera</taxon>
        <taxon>Endopterygota</taxon>
        <taxon>Diptera</taxon>
        <taxon>Nematocera</taxon>
        <taxon>Culicoidea</taxon>
        <taxon>Culicidae</taxon>
        <taxon>Culicinae</taxon>
        <taxon>Culicini</taxon>
        <taxon>Culex</taxon>
        <taxon>Culex</taxon>
    </lineage>
</organism>
<dbReference type="FunFam" id="3.40.50.300:FF:000737">
    <property type="entry name" value="Bifunctional polynucleotide phosphatase/kinase"/>
    <property type="match status" value="1"/>
</dbReference>
<dbReference type="Gene3D" id="2.60.200.20">
    <property type="match status" value="1"/>
</dbReference>
<dbReference type="AlphaFoldDB" id="A0A8D8BMW2"/>
<keyword evidence="8" id="KW-0418">Kinase</keyword>
<evidence type="ECO:0000256" key="1">
    <source>
        <dbReference type="ARBA" id="ARBA00004123"/>
    </source>
</evidence>
<evidence type="ECO:0000259" key="7">
    <source>
        <dbReference type="Pfam" id="PF17913"/>
    </source>
</evidence>
<dbReference type="PANTHER" id="PTHR12083:SF9">
    <property type="entry name" value="BIFUNCTIONAL POLYNUCLEOTIDE PHOSPHATASE_KINASE"/>
    <property type="match status" value="1"/>
</dbReference>
<feature type="domain" description="PNK FHA" evidence="7">
    <location>
        <begin position="33"/>
        <end position="102"/>
    </location>
</feature>
<dbReference type="EMBL" id="HBUE01083484">
    <property type="protein sequence ID" value="CAG6478606.1"/>
    <property type="molecule type" value="Transcribed_RNA"/>
</dbReference>
<dbReference type="CDD" id="cd01625">
    <property type="entry name" value="HAD_PNP"/>
    <property type="match status" value="1"/>
</dbReference>
<accession>A0A8D8BMW2</accession>
<protein>
    <submittedName>
        <fullName evidence="8">Bifunctional polynucleotide phosphatase/kinase</fullName>
    </submittedName>
</protein>
<dbReference type="GO" id="GO:0006281">
    <property type="term" value="P:DNA repair"/>
    <property type="evidence" value="ECO:0007669"/>
    <property type="project" value="UniProtKB-KW"/>
</dbReference>
<dbReference type="Pfam" id="PF17913">
    <property type="entry name" value="FHA_2"/>
    <property type="match status" value="1"/>
</dbReference>
<sequence length="598" mass="68037">MLFLRFRNAAKFLQSQYLGQIRLKMDSKTLKECFIKPLTDRHPPIRIDSERKFIGRSPETQIQDPCCSRQQVCLKANLPGGFVLVKSLGSNPSVLNGKQLEKDLGYEAYDGDILELLPGNHQYTFEFKFEEKKVKPTKERKDSKKEERVKKDSKKEEKRESHKRSLSKDEKRDEGESGEKKSKKRREERTGSSSSSASVEKVSNGGSSKKTLVPTKECKWEDLDGKQLYIYTSKDLVASEKVASYDMDGTLIKTKSGNVFPKTIDDWQIAFPEVPGKLKTLHKNGFKIVIFTNQAGISKGKLKIEEFRTKIEALQAKLNLPMQVFISTGKGKYRKPLTGMWDTLCQLKNDGVKVDKARSFYVGDAAGRPEVKKPVKRKKDHSCADRLMALNVGIPFLTPEAHFQNAKEADWVKPEFDPRVALEKRQQLDPPGSKLTSSQQEVIVMVGFPGSGKSHFARAQLESKGYVHINRDALGSWQKCVSLLDSTLKSGKRAVVDNTNPDVDSRKRFVELAKKRNVPCRCFVMGATYKQSRHNNVFRELTDRSHSSINDMVFNMYKSKYQEPALSEGFDEIVKVNFVPKFESEADEKLYKLYLLES</sequence>
<feature type="compositionally biased region" description="Low complexity" evidence="6">
    <location>
        <begin position="191"/>
        <end position="203"/>
    </location>
</feature>
<dbReference type="InterPro" id="IPR006551">
    <property type="entry name" value="Polynucleotide_phosphatase"/>
</dbReference>
<keyword evidence="8" id="KW-0808">Transferase</keyword>
<dbReference type="InterPro" id="IPR006549">
    <property type="entry name" value="HAD-SF_hydro_IIIA"/>
</dbReference>
<dbReference type="InterPro" id="IPR027417">
    <property type="entry name" value="P-loop_NTPase"/>
</dbReference>
<name>A0A8D8BMW2_CULPI</name>
<dbReference type="NCBIfam" id="TIGR01664">
    <property type="entry name" value="DNA-3'-Pase"/>
    <property type="match status" value="1"/>
</dbReference>
<dbReference type="InterPro" id="IPR013954">
    <property type="entry name" value="PNK3P"/>
</dbReference>
<keyword evidence="4" id="KW-0234">DNA repair</keyword>
<dbReference type="PANTHER" id="PTHR12083">
    <property type="entry name" value="BIFUNCTIONAL POLYNUCLEOTIDE PHOSPHATASE/KINASE"/>
    <property type="match status" value="1"/>
</dbReference>
<feature type="region of interest" description="Disordered" evidence="6">
    <location>
        <begin position="134"/>
        <end position="211"/>
    </location>
</feature>
<evidence type="ECO:0000256" key="2">
    <source>
        <dbReference type="ARBA" id="ARBA00022763"/>
    </source>
</evidence>
<keyword evidence="2" id="KW-0227">DNA damage</keyword>
<dbReference type="Gene3D" id="3.40.50.300">
    <property type="entry name" value="P-loop containing nucleotide triphosphate hydrolases"/>
    <property type="match status" value="1"/>
</dbReference>
<dbReference type="InterPro" id="IPR023214">
    <property type="entry name" value="HAD_sf"/>
</dbReference>
<evidence type="ECO:0000256" key="6">
    <source>
        <dbReference type="SAM" id="MobiDB-lite"/>
    </source>
</evidence>
<dbReference type="InterPro" id="IPR036412">
    <property type="entry name" value="HAD-like_sf"/>
</dbReference>
<dbReference type="Pfam" id="PF13671">
    <property type="entry name" value="AAA_33"/>
    <property type="match status" value="2"/>
</dbReference>
<dbReference type="GO" id="GO:0046403">
    <property type="term" value="F:polynucleotide 3'-phosphatase activity"/>
    <property type="evidence" value="ECO:0007669"/>
    <property type="project" value="InterPro"/>
</dbReference>
<dbReference type="NCBIfam" id="TIGR01663">
    <property type="entry name" value="PNK-3'Pase"/>
    <property type="match status" value="1"/>
</dbReference>
<dbReference type="Gene3D" id="3.40.50.1000">
    <property type="entry name" value="HAD superfamily/HAD-like"/>
    <property type="match status" value="1"/>
</dbReference>
<evidence type="ECO:0000256" key="5">
    <source>
        <dbReference type="ARBA" id="ARBA00023242"/>
    </source>
</evidence>
<evidence type="ECO:0000256" key="3">
    <source>
        <dbReference type="ARBA" id="ARBA00022801"/>
    </source>
</evidence>
<dbReference type="InterPro" id="IPR008984">
    <property type="entry name" value="SMAD_FHA_dom_sf"/>
</dbReference>
<dbReference type="GO" id="GO:0005634">
    <property type="term" value="C:nucleus"/>
    <property type="evidence" value="ECO:0007669"/>
    <property type="project" value="UniProtKB-SubCell"/>
</dbReference>
<dbReference type="GO" id="GO:0003690">
    <property type="term" value="F:double-stranded DNA binding"/>
    <property type="evidence" value="ECO:0007669"/>
    <property type="project" value="TreeGrafter"/>
</dbReference>
<evidence type="ECO:0000256" key="4">
    <source>
        <dbReference type="ARBA" id="ARBA00023204"/>
    </source>
</evidence>
<evidence type="ECO:0000313" key="8">
    <source>
        <dbReference type="EMBL" id="CAG6478606.1"/>
    </source>
</evidence>